<evidence type="ECO:0000313" key="2">
    <source>
        <dbReference type="EMBL" id="MTD57827.1"/>
    </source>
</evidence>
<sequence length="127" mass="13780">MMPTIRVSDDVFDELQRRATPLVDTPDSVLRKALGLPTGKTAGKTGRLTPLLKSGVLAVEQQLIWRQKRLGQVQVASVTANGCLSLADGRTAASPSAACAMLSGNKSYNGWKEWRRASDDKVLDELR</sequence>
<keyword evidence="3" id="KW-1185">Reference proteome</keyword>
<proteinExistence type="predicted"/>
<dbReference type="Pfam" id="PF18755">
    <property type="entry name" value="RAMA"/>
    <property type="match status" value="1"/>
</dbReference>
<protein>
    <recommendedName>
        <fullName evidence="1">RAMA domain-containing protein</fullName>
    </recommendedName>
</protein>
<dbReference type="Proteomes" id="UP000440096">
    <property type="component" value="Unassembled WGS sequence"/>
</dbReference>
<reference evidence="2 3" key="1">
    <citation type="submission" date="2019-11" db="EMBL/GenBank/DDBJ databases">
        <title>Draft genome of Amycolatopsis RM579.</title>
        <authorList>
            <person name="Duangmal K."/>
            <person name="Mingma R."/>
        </authorList>
    </citation>
    <scope>NUCLEOTIDE SEQUENCE [LARGE SCALE GENOMIC DNA]</scope>
    <source>
        <strain evidence="2 3">RM579</strain>
    </source>
</reference>
<organism evidence="2 3">
    <name type="scientific">Amycolatopsis pithecellobii</name>
    <dbReference type="NCBI Taxonomy" id="664692"/>
    <lineage>
        <taxon>Bacteria</taxon>
        <taxon>Bacillati</taxon>
        <taxon>Actinomycetota</taxon>
        <taxon>Actinomycetes</taxon>
        <taxon>Pseudonocardiales</taxon>
        <taxon>Pseudonocardiaceae</taxon>
        <taxon>Amycolatopsis</taxon>
    </lineage>
</organism>
<gene>
    <name evidence="2" type="ORF">GKO32_28175</name>
</gene>
<dbReference type="RefSeq" id="WP_154759930.1">
    <property type="nucleotide sequence ID" value="NZ_WMBA01000054.1"/>
</dbReference>
<evidence type="ECO:0000259" key="1">
    <source>
        <dbReference type="Pfam" id="PF18755"/>
    </source>
</evidence>
<feature type="domain" description="RAMA" evidence="1">
    <location>
        <begin position="38"/>
        <end position="127"/>
    </location>
</feature>
<dbReference type="OrthoDB" id="291940at2"/>
<name>A0A6N7YXK9_9PSEU</name>
<dbReference type="AlphaFoldDB" id="A0A6N7YXK9"/>
<dbReference type="InterPro" id="IPR040843">
    <property type="entry name" value="RAMA"/>
</dbReference>
<comment type="caution">
    <text evidence="2">The sequence shown here is derived from an EMBL/GenBank/DDBJ whole genome shotgun (WGS) entry which is preliminary data.</text>
</comment>
<accession>A0A6N7YXK9</accession>
<dbReference type="EMBL" id="WMBA01000054">
    <property type="protein sequence ID" value="MTD57827.1"/>
    <property type="molecule type" value="Genomic_DNA"/>
</dbReference>
<evidence type="ECO:0000313" key="3">
    <source>
        <dbReference type="Proteomes" id="UP000440096"/>
    </source>
</evidence>